<accession>A0ACC0B6L1</accession>
<comment type="caution">
    <text evidence="1">The sequence shown here is derived from an EMBL/GenBank/DDBJ whole genome shotgun (WGS) entry which is preliminary data.</text>
</comment>
<keyword evidence="2" id="KW-1185">Reference proteome</keyword>
<gene>
    <name evidence="1" type="ORF">M9H77_18137</name>
</gene>
<proteinExistence type="predicted"/>
<name>A0ACC0B6L1_CATRO</name>
<reference evidence="2" key="1">
    <citation type="journal article" date="2023" name="Nat. Plants">
        <title>Single-cell RNA sequencing provides a high-resolution roadmap for understanding the multicellular compartmentation of specialized metabolism.</title>
        <authorList>
            <person name="Sun S."/>
            <person name="Shen X."/>
            <person name="Li Y."/>
            <person name="Li Y."/>
            <person name="Wang S."/>
            <person name="Li R."/>
            <person name="Zhang H."/>
            <person name="Shen G."/>
            <person name="Guo B."/>
            <person name="Wei J."/>
            <person name="Xu J."/>
            <person name="St-Pierre B."/>
            <person name="Chen S."/>
            <person name="Sun C."/>
        </authorList>
    </citation>
    <scope>NUCLEOTIDE SEQUENCE [LARGE SCALE GENOMIC DNA]</scope>
</reference>
<dbReference type="Proteomes" id="UP001060085">
    <property type="component" value="Linkage Group LG04"/>
</dbReference>
<evidence type="ECO:0000313" key="2">
    <source>
        <dbReference type="Proteomes" id="UP001060085"/>
    </source>
</evidence>
<sequence>MAVFAKKSADDYSEMHGVYRRYFVLDSITARYPVDVPCITIALPSPEVLTGVKRGARRQPGRGAGASQSLPCGSGTSQMPPPPGLGFASFQAPHTTSFEFFGFRAPHPSGTAGSSTLYQPILQASSSDEEERVDDMDGVQHY</sequence>
<organism evidence="1 2">
    <name type="scientific">Catharanthus roseus</name>
    <name type="common">Madagascar periwinkle</name>
    <name type="synonym">Vinca rosea</name>
    <dbReference type="NCBI Taxonomy" id="4058"/>
    <lineage>
        <taxon>Eukaryota</taxon>
        <taxon>Viridiplantae</taxon>
        <taxon>Streptophyta</taxon>
        <taxon>Embryophyta</taxon>
        <taxon>Tracheophyta</taxon>
        <taxon>Spermatophyta</taxon>
        <taxon>Magnoliopsida</taxon>
        <taxon>eudicotyledons</taxon>
        <taxon>Gunneridae</taxon>
        <taxon>Pentapetalae</taxon>
        <taxon>asterids</taxon>
        <taxon>lamiids</taxon>
        <taxon>Gentianales</taxon>
        <taxon>Apocynaceae</taxon>
        <taxon>Rauvolfioideae</taxon>
        <taxon>Vinceae</taxon>
        <taxon>Catharanthinae</taxon>
        <taxon>Catharanthus</taxon>
    </lineage>
</organism>
<evidence type="ECO:0000313" key="1">
    <source>
        <dbReference type="EMBL" id="KAI5668284.1"/>
    </source>
</evidence>
<dbReference type="EMBL" id="CM044704">
    <property type="protein sequence ID" value="KAI5668284.1"/>
    <property type="molecule type" value="Genomic_DNA"/>
</dbReference>
<protein>
    <submittedName>
        <fullName evidence="1">Uncharacterized protein</fullName>
    </submittedName>
</protein>